<protein>
    <submittedName>
        <fullName evidence="1">Uncharacterized protein</fullName>
    </submittedName>
</protein>
<evidence type="ECO:0000313" key="1">
    <source>
        <dbReference type="EMBL" id="KAJ7336211.1"/>
    </source>
</evidence>
<gene>
    <name evidence="1" type="ORF">DFH08DRAFT_813443</name>
</gene>
<keyword evidence="2" id="KW-1185">Reference proteome</keyword>
<evidence type="ECO:0000313" key="2">
    <source>
        <dbReference type="Proteomes" id="UP001218218"/>
    </source>
</evidence>
<dbReference type="Proteomes" id="UP001218218">
    <property type="component" value="Unassembled WGS sequence"/>
</dbReference>
<accession>A0AAD6ZRU7</accession>
<organism evidence="1 2">
    <name type="scientific">Mycena albidolilacea</name>
    <dbReference type="NCBI Taxonomy" id="1033008"/>
    <lineage>
        <taxon>Eukaryota</taxon>
        <taxon>Fungi</taxon>
        <taxon>Dikarya</taxon>
        <taxon>Basidiomycota</taxon>
        <taxon>Agaricomycotina</taxon>
        <taxon>Agaricomycetes</taxon>
        <taxon>Agaricomycetidae</taxon>
        <taxon>Agaricales</taxon>
        <taxon>Marasmiineae</taxon>
        <taxon>Mycenaceae</taxon>
        <taxon>Mycena</taxon>
    </lineage>
</organism>
<dbReference type="AlphaFoldDB" id="A0AAD6ZRU7"/>
<proteinExistence type="predicted"/>
<dbReference type="EMBL" id="JARIHO010000031">
    <property type="protein sequence ID" value="KAJ7336211.1"/>
    <property type="molecule type" value="Genomic_DNA"/>
</dbReference>
<reference evidence="1" key="1">
    <citation type="submission" date="2023-03" db="EMBL/GenBank/DDBJ databases">
        <title>Massive genome expansion in bonnet fungi (Mycena s.s.) driven by repeated elements and novel gene families across ecological guilds.</title>
        <authorList>
            <consortium name="Lawrence Berkeley National Laboratory"/>
            <person name="Harder C.B."/>
            <person name="Miyauchi S."/>
            <person name="Viragh M."/>
            <person name="Kuo A."/>
            <person name="Thoen E."/>
            <person name="Andreopoulos B."/>
            <person name="Lu D."/>
            <person name="Skrede I."/>
            <person name="Drula E."/>
            <person name="Henrissat B."/>
            <person name="Morin E."/>
            <person name="Kohler A."/>
            <person name="Barry K."/>
            <person name="LaButti K."/>
            <person name="Morin E."/>
            <person name="Salamov A."/>
            <person name="Lipzen A."/>
            <person name="Mereny Z."/>
            <person name="Hegedus B."/>
            <person name="Baldrian P."/>
            <person name="Stursova M."/>
            <person name="Weitz H."/>
            <person name="Taylor A."/>
            <person name="Grigoriev I.V."/>
            <person name="Nagy L.G."/>
            <person name="Martin F."/>
            <person name="Kauserud H."/>
        </authorList>
    </citation>
    <scope>NUCLEOTIDE SEQUENCE</scope>
    <source>
        <strain evidence="1">CBHHK002</strain>
    </source>
</reference>
<comment type="caution">
    <text evidence="1">The sequence shown here is derived from an EMBL/GenBank/DDBJ whole genome shotgun (WGS) entry which is preliminary data.</text>
</comment>
<sequence>MHPNPLPVLRGRPAHQWAAMTAAATAAVAAAAAAAALQICCQQEFVPSELSHSVALTCCTCAVNALEARRTGACDQTTALPLARQRGAPSTYWLQHHCTQSAVAPRVLEAVERTHAAHIGATLRVRVAPLRIRGDTERKQPENDEVWVSEESHVAGGSVWGWMYVWKWRPRPDWSRYAGNACFYSTLGPMTVCMDPPVPFKTRT</sequence>
<name>A0AAD6ZRU7_9AGAR</name>